<dbReference type="AlphaFoldDB" id="A0A7J6MSB2"/>
<protein>
    <recommendedName>
        <fullName evidence="8">Transmembrane protein 115</fullName>
    </recommendedName>
</protein>
<evidence type="ECO:0000256" key="5">
    <source>
        <dbReference type="SAM" id="Phobius"/>
    </source>
</evidence>
<dbReference type="SUPFAM" id="SSF144091">
    <property type="entry name" value="Rhomboid-like"/>
    <property type="match status" value="1"/>
</dbReference>
<dbReference type="InterPro" id="IPR013861">
    <property type="entry name" value="TMEM115/Pdh1/Rbl19"/>
</dbReference>
<keyword evidence="4 5" id="KW-0472">Membrane</keyword>
<dbReference type="InterPro" id="IPR035952">
    <property type="entry name" value="Rhomboid-like_sf"/>
</dbReference>
<proteinExistence type="predicted"/>
<dbReference type="EMBL" id="JAAPAO010000062">
    <property type="protein sequence ID" value="KAF4674475.1"/>
    <property type="molecule type" value="Genomic_DNA"/>
</dbReference>
<evidence type="ECO:0000256" key="1">
    <source>
        <dbReference type="ARBA" id="ARBA00004141"/>
    </source>
</evidence>
<evidence type="ECO:0000256" key="3">
    <source>
        <dbReference type="ARBA" id="ARBA00022989"/>
    </source>
</evidence>
<dbReference type="SMART" id="SM01160">
    <property type="entry name" value="DUF1751"/>
    <property type="match status" value="1"/>
</dbReference>
<evidence type="ECO:0000256" key="2">
    <source>
        <dbReference type="ARBA" id="ARBA00022692"/>
    </source>
</evidence>
<evidence type="ECO:0000313" key="7">
    <source>
        <dbReference type="Proteomes" id="UP000591131"/>
    </source>
</evidence>
<comment type="caution">
    <text evidence="6">The sequence shown here is derived from an EMBL/GenBank/DDBJ whole genome shotgun (WGS) entry which is preliminary data.</text>
</comment>
<evidence type="ECO:0000313" key="6">
    <source>
        <dbReference type="EMBL" id="KAF4674475.1"/>
    </source>
</evidence>
<feature type="transmembrane region" description="Helical" evidence="5">
    <location>
        <begin position="209"/>
        <end position="227"/>
    </location>
</feature>
<reference evidence="6 7" key="1">
    <citation type="submission" date="2020-04" db="EMBL/GenBank/DDBJ databases">
        <title>Perkinsus chesapeaki whole genome sequence.</title>
        <authorList>
            <person name="Bogema D.R."/>
        </authorList>
    </citation>
    <scope>NUCLEOTIDE SEQUENCE [LARGE SCALE GENOMIC DNA]</scope>
    <source>
        <strain evidence="6">ATCC PRA-425</strain>
    </source>
</reference>
<name>A0A7J6MSB2_PERCH</name>
<feature type="transmembrane region" description="Helical" evidence="5">
    <location>
        <begin position="114"/>
        <end position="136"/>
    </location>
</feature>
<dbReference type="GO" id="GO:0006890">
    <property type="term" value="P:retrograde vesicle-mediated transport, Golgi to endoplasmic reticulum"/>
    <property type="evidence" value="ECO:0007669"/>
    <property type="project" value="InterPro"/>
</dbReference>
<gene>
    <name evidence="6" type="ORF">FOL47_009158</name>
</gene>
<dbReference type="PANTHER" id="PTHR13377:SF3">
    <property type="entry name" value="TRANSMEMBRANE PROTEIN 115"/>
    <property type="match status" value="1"/>
</dbReference>
<evidence type="ECO:0008006" key="8">
    <source>
        <dbReference type="Google" id="ProtNLM"/>
    </source>
</evidence>
<comment type="subcellular location">
    <subcellularLocation>
        <location evidence="1">Membrane</location>
        <topology evidence="1">Multi-pass membrane protein</topology>
    </subcellularLocation>
</comment>
<dbReference type="Proteomes" id="UP000591131">
    <property type="component" value="Unassembled WGS sequence"/>
</dbReference>
<dbReference type="Pfam" id="PF08551">
    <property type="entry name" value="DUF1751"/>
    <property type="match status" value="1"/>
</dbReference>
<dbReference type="GO" id="GO:0016020">
    <property type="term" value="C:membrane"/>
    <property type="evidence" value="ECO:0007669"/>
    <property type="project" value="UniProtKB-SubCell"/>
</dbReference>
<feature type="transmembrane region" description="Helical" evidence="5">
    <location>
        <begin position="84"/>
        <end position="102"/>
    </location>
</feature>
<dbReference type="OrthoDB" id="73612at2759"/>
<sequence length="378" mass="42223">MNSSDIRSSESAPVAYHHTSSKSLSRILLLGVVPCLSVLSWIWPNAVGEFIGLVPARTIYPASGALLPIPRFWNLITSSLYDPSIVRFVFHYPLAVWLTSLLEPLWGSKMLVKFIILTAFFSGVFAFICRVINYYVTRSEVIWFQPTATISGLDCALAIGVKQAFPTMKLVRIPHHRSIEAEHLPFTLLVIALIVAVLSPATSPAHHDVALTAGAFISGWVYIRYYMYFYFAQQYGDHSNDFRFASMFPKALRPFFDRVCGSLYAVMTRMCGGLRLRHGRNNSESVPSDMLYGPSATAHAQAHSRALFSDATDQAASMASSAKREFDDRRRRALQFLDDNMGTLSSSDENRRADLADRGREVVNHELQTLEEGKASPL</sequence>
<evidence type="ECO:0000256" key="4">
    <source>
        <dbReference type="ARBA" id="ARBA00023136"/>
    </source>
</evidence>
<feature type="transmembrane region" description="Helical" evidence="5">
    <location>
        <begin position="27"/>
        <end position="43"/>
    </location>
</feature>
<keyword evidence="2 5" id="KW-0812">Transmembrane</keyword>
<keyword evidence="3 5" id="KW-1133">Transmembrane helix</keyword>
<dbReference type="PANTHER" id="PTHR13377">
    <property type="entry name" value="PLACENTAL PROTEIN 6"/>
    <property type="match status" value="1"/>
</dbReference>
<organism evidence="6 7">
    <name type="scientific">Perkinsus chesapeaki</name>
    <name type="common">Clam parasite</name>
    <name type="synonym">Perkinsus andrewsi</name>
    <dbReference type="NCBI Taxonomy" id="330153"/>
    <lineage>
        <taxon>Eukaryota</taxon>
        <taxon>Sar</taxon>
        <taxon>Alveolata</taxon>
        <taxon>Perkinsozoa</taxon>
        <taxon>Perkinsea</taxon>
        <taxon>Perkinsida</taxon>
        <taxon>Perkinsidae</taxon>
        <taxon>Perkinsus</taxon>
    </lineage>
</organism>
<keyword evidence="7" id="KW-1185">Reference proteome</keyword>
<dbReference type="GO" id="GO:0005794">
    <property type="term" value="C:Golgi apparatus"/>
    <property type="evidence" value="ECO:0007669"/>
    <property type="project" value="TreeGrafter"/>
</dbReference>
<accession>A0A7J6MSB2</accession>
<feature type="transmembrane region" description="Helical" evidence="5">
    <location>
        <begin position="186"/>
        <end position="203"/>
    </location>
</feature>